<dbReference type="InterPro" id="IPR051158">
    <property type="entry name" value="Metallophosphoesterase_sf"/>
</dbReference>
<keyword evidence="4" id="KW-1185">Reference proteome</keyword>
<dbReference type="Proteomes" id="UP001201873">
    <property type="component" value="Unassembled WGS sequence"/>
</dbReference>
<dbReference type="Gene3D" id="3.60.21.10">
    <property type="match status" value="1"/>
</dbReference>
<dbReference type="SUPFAM" id="SSF56300">
    <property type="entry name" value="Metallo-dependent phosphatases"/>
    <property type="match status" value="1"/>
</dbReference>
<feature type="region of interest" description="Disordered" evidence="1">
    <location>
        <begin position="109"/>
        <end position="132"/>
    </location>
</feature>
<dbReference type="PANTHER" id="PTHR31302:SF20">
    <property type="entry name" value="CONSERVED PROTEIN"/>
    <property type="match status" value="1"/>
</dbReference>
<evidence type="ECO:0000313" key="3">
    <source>
        <dbReference type="EMBL" id="MCK9874303.1"/>
    </source>
</evidence>
<dbReference type="InterPro" id="IPR004843">
    <property type="entry name" value="Calcineurin-like_PHP"/>
</dbReference>
<dbReference type="EMBL" id="JALKFT010000001">
    <property type="protein sequence ID" value="MCK9874303.1"/>
    <property type="molecule type" value="Genomic_DNA"/>
</dbReference>
<name>A0ABT0JRX8_9ACTN</name>
<accession>A0ABT0JRX8</accession>
<gene>
    <name evidence="3" type="ORF">MXD59_00640</name>
</gene>
<reference evidence="3 4" key="1">
    <citation type="submission" date="2022-04" db="EMBL/GenBank/DDBJ databases">
        <title>Genome diversity in the genus Frankia.</title>
        <authorList>
            <person name="Carlos-Shanley C."/>
            <person name="Hahn D."/>
        </authorList>
    </citation>
    <scope>NUCLEOTIDE SEQUENCE [LARGE SCALE GENOMIC DNA]</scope>
    <source>
        <strain evidence="3 4">Ag45/Mut15</strain>
    </source>
</reference>
<feature type="compositionally biased region" description="Gly residues" evidence="1">
    <location>
        <begin position="118"/>
        <end position="127"/>
    </location>
</feature>
<comment type="caution">
    <text evidence="3">The sequence shown here is derived from an EMBL/GenBank/DDBJ whole genome shotgun (WGS) entry which is preliminary data.</text>
</comment>
<sequence>MGVGVTAGMGVGVLAYGALVERTAYTLRRVSVPVLAPGTPALRVLHLSDLRVTVGQRGKLAWLGDLARLVPDLVVLTGNLVCADEARDPLLAALEPLFSFPGCFVPGTHDHRAPTPGGPLGRPGGGTPAEPRGRELDWPTLAAKLVAASGWRDLTNTRAVADVGGLRLDLRGVDDAGLRRDRLEAVAGPPRAGTDLAIGLSHTPRPRVLDAFAADGVRLVLSGHTLGGQIRLPGIGAPVASAGLARSRVRGLSRQVSGGTESWLHVSPGLGTSPFAPIRLGCRPEATLLGLVPRVI</sequence>
<organism evidence="3 4">
    <name type="scientific">Frankia umida</name>
    <dbReference type="NCBI Taxonomy" id="573489"/>
    <lineage>
        <taxon>Bacteria</taxon>
        <taxon>Bacillati</taxon>
        <taxon>Actinomycetota</taxon>
        <taxon>Actinomycetes</taxon>
        <taxon>Frankiales</taxon>
        <taxon>Frankiaceae</taxon>
        <taxon>Frankia</taxon>
    </lineage>
</organism>
<dbReference type="InterPro" id="IPR029052">
    <property type="entry name" value="Metallo-depent_PP-like"/>
</dbReference>
<evidence type="ECO:0000313" key="4">
    <source>
        <dbReference type="Proteomes" id="UP001201873"/>
    </source>
</evidence>
<evidence type="ECO:0000256" key="1">
    <source>
        <dbReference type="SAM" id="MobiDB-lite"/>
    </source>
</evidence>
<feature type="domain" description="Calcineurin-like phosphoesterase" evidence="2">
    <location>
        <begin position="42"/>
        <end position="225"/>
    </location>
</feature>
<evidence type="ECO:0000259" key="2">
    <source>
        <dbReference type="Pfam" id="PF00149"/>
    </source>
</evidence>
<proteinExistence type="predicted"/>
<dbReference type="Pfam" id="PF00149">
    <property type="entry name" value="Metallophos"/>
    <property type="match status" value="1"/>
</dbReference>
<dbReference type="PANTHER" id="PTHR31302">
    <property type="entry name" value="TRANSMEMBRANE PROTEIN WITH METALLOPHOSPHOESTERASE DOMAIN-RELATED"/>
    <property type="match status" value="1"/>
</dbReference>
<protein>
    <submittedName>
        <fullName evidence="3">Metallophosphoesterase</fullName>
    </submittedName>
</protein>